<comment type="caution">
    <text evidence="1">The sequence shown here is derived from an EMBL/GenBank/DDBJ whole genome shotgun (WGS) entry which is preliminary data.</text>
</comment>
<dbReference type="Proteomes" id="UP000782312">
    <property type="component" value="Unassembled WGS sequence"/>
</dbReference>
<protein>
    <submittedName>
        <fullName evidence="1">Uncharacterized protein</fullName>
    </submittedName>
</protein>
<name>A0A932I0L8_UNCTE</name>
<dbReference type="AlphaFoldDB" id="A0A932I0L8"/>
<organism evidence="1 2">
    <name type="scientific">Tectimicrobiota bacterium</name>
    <dbReference type="NCBI Taxonomy" id="2528274"/>
    <lineage>
        <taxon>Bacteria</taxon>
        <taxon>Pseudomonadati</taxon>
        <taxon>Nitrospinota/Tectimicrobiota group</taxon>
        <taxon>Candidatus Tectimicrobiota</taxon>
    </lineage>
</organism>
<accession>A0A932I0L8</accession>
<evidence type="ECO:0000313" key="2">
    <source>
        <dbReference type="Proteomes" id="UP000782312"/>
    </source>
</evidence>
<gene>
    <name evidence="1" type="ORF">HYZ11_08320</name>
</gene>
<dbReference type="EMBL" id="JACPUR010000018">
    <property type="protein sequence ID" value="MBI3127592.1"/>
    <property type="molecule type" value="Genomic_DNA"/>
</dbReference>
<proteinExistence type="predicted"/>
<reference evidence="1" key="1">
    <citation type="submission" date="2020-07" db="EMBL/GenBank/DDBJ databases">
        <title>Huge and variable diversity of episymbiotic CPR bacteria and DPANN archaea in groundwater ecosystems.</title>
        <authorList>
            <person name="He C.Y."/>
            <person name="Keren R."/>
            <person name="Whittaker M."/>
            <person name="Farag I.F."/>
            <person name="Doudna J."/>
            <person name="Cate J.H.D."/>
            <person name="Banfield J.F."/>
        </authorList>
    </citation>
    <scope>NUCLEOTIDE SEQUENCE</scope>
    <source>
        <strain evidence="1">NC_groundwater_763_Ag_S-0.2um_68_21</strain>
    </source>
</reference>
<evidence type="ECO:0000313" key="1">
    <source>
        <dbReference type="EMBL" id="MBI3127592.1"/>
    </source>
</evidence>
<sequence length="118" mass="13081">MESPSEIEAKSHFDRLYFEVLARREMADELRRSAEETYLAAVNEESEAEQFRIVAQMLGPVMVLAGLSSSDPTANHRLQMDIRGRLAERKGTLSEQEVNALAAVASEAQRVAKMLSAA</sequence>